<evidence type="ECO:0000256" key="1">
    <source>
        <dbReference type="SAM" id="Phobius"/>
    </source>
</evidence>
<dbReference type="Gene3D" id="3.55.50.30">
    <property type="match status" value="1"/>
</dbReference>
<dbReference type="Pfam" id="PF16344">
    <property type="entry name" value="FecR_C"/>
    <property type="match status" value="1"/>
</dbReference>
<organism evidence="4 5">
    <name type="scientific">Ancylomarina subtilis</name>
    <dbReference type="NCBI Taxonomy" id="1639035"/>
    <lineage>
        <taxon>Bacteria</taxon>
        <taxon>Pseudomonadati</taxon>
        <taxon>Bacteroidota</taxon>
        <taxon>Bacteroidia</taxon>
        <taxon>Marinilabiliales</taxon>
        <taxon>Marinifilaceae</taxon>
        <taxon>Ancylomarina</taxon>
    </lineage>
</organism>
<dbReference type="Gene3D" id="2.60.120.1440">
    <property type="match status" value="1"/>
</dbReference>
<keyword evidence="1" id="KW-0812">Transmembrane</keyword>
<gene>
    <name evidence="4" type="ORF">EV201_1053</name>
</gene>
<accession>A0A4V2FT18</accession>
<dbReference type="AlphaFoldDB" id="A0A4V2FT18"/>
<dbReference type="FunFam" id="2.60.120.1440:FF:000001">
    <property type="entry name" value="Putative anti-sigma factor"/>
    <property type="match status" value="1"/>
</dbReference>
<dbReference type="InterPro" id="IPR006860">
    <property type="entry name" value="FecR"/>
</dbReference>
<dbReference type="Pfam" id="PF04773">
    <property type="entry name" value="FecR"/>
    <property type="match status" value="1"/>
</dbReference>
<keyword evidence="1" id="KW-0472">Membrane</keyword>
<dbReference type="Proteomes" id="UP000293562">
    <property type="component" value="Unassembled WGS sequence"/>
</dbReference>
<dbReference type="OrthoDB" id="772265at2"/>
<dbReference type="InterPro" id="IPR012373">
    <property type="entry name" value="Ferrdict_sens_TM"/>
</dbReference>
<comment type="caution">
    <text evidence="4">The sequence shown here is derived from an EMBL/GenBank/DDBJ whole genome shotgun (WGS) entry which is preliminary data.</text>
</comment>
<feature type="domain" description="Protein FecR C-terminal" evidence="3">
    <location>
        <begin position="326"/>
        <end position="395"/>
    </location>
</feature>
<evidence type="ECO:0000313" key="5">
    <source>
        <dbReference type="Proteomes" id="UP000293562"/>
    </source>
</evidence>
<dbReference type="InterPro" id="IPR032508">
    <property type="entry name" value="FecR_C"/>
</dbReference>
<protein>
    <submittedName>
        <fullName evidence="4">FecR family protein</fullName>
    </submittedName>
</protein>
<keyword evidence="5" id="KW-1185">Reference proteome</keyword>
<proteinExistence type="predicted"/>
<dbReference type="EMBL" id="SHKN01000001">
    <property type="protein sequence ID" value="RZT96415.1"/>
    <property type="molecule type" value="Genomic_DNA"/>
</dbReference>
<evidence type="ECO:0000259" key="2">
    <source>
        <dbReference type="Pfam" id="PF04773"/>
    </source>
</evidence>
<keyword evidence="1" id="KW-1133">Transmembrane helix</keyword>
<reference evidence="4 5" key="1">
    <citation type="submission" date="2019-02" db="EMBL/GenBank/DDBJ databases">
        <title>Genomic Encyclopedia of Type Strains, Phase IV (KMG-IV): sequencing the most valuable type-strain genomes for metagenomic binning, comparative biology and taxonomic classification.</title>
        <authorList>
            <person name="Goeker M."/>
        </authorList>
    </citation>
    <scope>NUCLEOTIDE SEQUENCE [LARGE SCALE GENOMIC DNA]</scope>
    <source>
        <strain evidence="4 5">DSM 28825</strain>
    </source>
</reference>
<name>A0A4V2FT18_9BACT</name>
<sequence>MMSTTKAHIKISKLIYKEKTDLLNESESDILNAWKHESEENRSLYERLVQDLDLDSKKKEYNQIDSEQAWKKLEPQLKTETKVRTLFKEFVRYAAILILPLAIGGYLVYNAIDSVETYDEVWVDNITPGTQKATLILSNGETIDLEDQQNQLIKTTEGDQLKNSDHKLSYDREHLAEMSTKWHRLVVPKGGEYQLQLSDGTQVWLNSDSELKYTDRFIGEDRIVYLKGEAYFDVAKDKEHAFIVQTNRMDVKVYGTEFNMMAYDDEELTQTTLVEGSVGVHLKNESGIVEKMMLEPNMQVAYNKGALKGELRTVKTSLYTGWKDGRFQFNDEDLGSIMRKLSRWYNVKVFFQNPSIQNIRFTGEMKRFEDFSTILNLLELGSNVEFEVKGDVLIVNQKI</sequence>
<feature type="transmembrane region" description="Helical" evidence="1">
    <location>
        <begin position="90"/>
        <end position="109"/>
    </location>
</feature>
<feature type="domain" description="FecR protein" evidence="2">
    <location>
        <begin position="185"/>
        <end position="278"/>
    </location>
</feature>
<evidence type="ECO:0000259" key="3">
    <source>
        <dbReference type="Pfam" id="PF16344"/>
    </source>
</evidence>
<dbReference type="PANTHER" id="PTHR30273:SF2">
    <property type="entry name" value="PROTEIN FECR"/>
    <property type="match status" value="1"/>
</dbReference>
<dbReference type="PANTHER" id="PTHR30273">
    <property type="entry name" value="PERIPLASMIC SIGNAL SENSOR AND SIGMA FACTOR ACTIVATOR FECR-RELATED"/>
    <property type="match status" value="1"/>
</dbReference>
<evidence type="ECO:0000313" key="4">
    <source>
        <dbReference type="EMBL" id="RZT96415.1"/>
    </source>
</evidence>
<dbReference type="GO" id="GO:0016989">
    <property type="term" value="F:sigma factor antagonist activity"/>
    <property type="evidence" value="ECO:0007669"/>
    <property type="project" value="TreeGrafter"/>
</dbReference>